<dbReference type="EMBL" id="LQNT01000013">
    <property type="protein sequence ID" value="KZE36481.1"/>
    <property type="molecule type" value="Genomic_DNA"/>
</dbReference>
<reference evidence="2 3" key="1">
    <citation type="submission" date="2016-01" db="EMBL/GenBank/DDBJ databases">
        <title>Whole genome sequencing of Bhargavaea cecembensis T14.</title>
        <authorList>
            <person name="Hong K.W."/>
        </authorList>
    </citation>
    <scope>NUCLEOTIDE SEQUENCE [LARGE SCALE GENOMIC DNA]</scope>
    <source>
        <strain evidence="2 3">T14</strain>
    </source>
</reference>
<keyword evidence="1" id="KW-1133">Transmembrane helix</keyword>
<organism evidence="2 3">
    <name type="scientific">Bhargavaea cecembensis</name>
    <dbReference type="NCBI Taxonomy" id="394098"/>
    <lineage>
        <taxon>Bacteria</taxon>
        <taxon>Bacillati</taxon>
        <taxon>Bacillota</taxon>
        <taxon>Bacilli</taxon>
        <taxon>Bacillales</taxon>
        <taxon>Caryophanaceae</taxon>
        <taxon>Bhargavaea</taxon>
    </lineage>
</organism>
<gene>
    <name evidence="2" type="ORF">AV656_15205</name>
</gene>
<evidence type="ECO:0000256" key="1">
    <source>
        <dbReference type="SAM" id="Phobius"/>
    </source>
</evidence>
<dbReference type="Proteomes" id="UP000076490">
    <property type="component" value="Unassembled WGS sequence"/>
</dbReference>
<dbReference type="Pfam" id="PF09560">
    <property type="entry name" value="Spore_YunB"/>
    <property type="match status" value="1"/>
</dbReference>
<dbReference type="NCBIfam" id="TIGR02832">
    <property type="entry name" value="spo_yunB"/>
    <property type="match status" value="1"/>
</dbReference>
<evidence type="ECO:0000313" key="3">
    <source>
        <dbReference type="Proteomes" id="UP000076490"/>
    </source>
</evidence>
<accession>A0A163EH64</accession>
<name>A0A163EH64_9BACL</name>
<feature type="transmembrane region" description="Helical" evidence="1">
    <location>
        <begin position="20"/>
        <end position="39"/>
    </location>
</feature>
<sequence length="258" mass="28359">MKFPYARRRRLRPGAGKRRLLPLLLPIGLVLMGLMFYLVNARLTPALTEYAEVQTSKIASQVIAKAIDARTANVLDVNDIIEYVPAEQSEVVTAKLNTEIINRFIAETHGLVEDHLEMAEAGDLSALPKIENIEYDVETMKDRGGIVFFVPLGQAIGMPMLGNLGPKIPIRFHVIGNVHANAKTEIREFGINNALVEVNAIIQVNVQIIVPFASKQSAVEQQIPIAIGLVQGQVPHIFNKGENVDPPSIEVPIPLPEE</sequence>
<proteinExistence type="predicted"/>
<keyword evidence="1" id="KW-0472">Membrane</keyword>
<protein>
    <submittedName>
        <fullName evidence="2">Sporulation protein YunB</fullName>
    </submittedName>
</protein>
<keyword evidence="1" id="KW-0812">Transmembrane</keyword>
<dbReference type="OrthoDB" id="1649278at2"/>
<dbReference type="PIRSF" id="PIRSF021383">
    <property type="entry name" value="YunB"/>
    <property type="match status" value="1"/>
</dbReference>
<comment type="caution">
    <text evidence="2">The sequence shown here is derived from an EMBL/GenBank/DDBJ whole genome shotgun (WGS) entry which is preliminary data.</text>
</comment>
<evidence type="ECO:0000313" key="2">
    <source>
        <dbReference type="EMBL" id="KZE36481.1"/>
    </source>
</evidence>
<dbReference type="RefSeq" id="WP_063183751.1">
    <property type="nucleotide sequence ID" value="NZ_LQNT01000013.1"/>
</dbReference>
<dbReference type="InterPro" id="IPR014197">
    <property type="entry name" value="Sporulation_prot_YunB"/>
</dbReference>
<dbReference type="AlphaFoldDB" id="A0A163EH64"/>